<dbReference type="InterPro" id="IPR038638">
    <property type="entry name" value="RbpA_sf"/>
</dbReference>
<dbReference type="InterPro" id="IPR025182">
    <property type="entry name" value="RNApol-bd_RbpA"/>
</dbReference>
<comment type="caution">
    <text evidence="1">Lacks conserved residue(s) required for the propagation of feature annotation.</text>
</comment>
<dbReference type="Proteomes" id="UP001519363">
    <property type="component" value="Unassembled WGS sequence"/>
</dbReference>
<keyword evidence="1" id="KW-0804">Transcription</keyword>
<dbReference type="Gene3D" id="2.20.28.270">
    <property type="entry name" value="RNA polymerase-binding protein A"/>
    <property type="match status" value="1"/>
</dbReference>
<comment type="function">
    <text evidence="1">Binds to RNA polymerase (RNAP), stimulating transcription from principal, but not alternative sigma factor promoters.</text>
</comment>
<comment type="similarity">
    <text evidence="1">Belongs to the RNA polymerase-binding protein RbpA family.</text>
</comment>
<comment type="subunit">
    <text evidence="1">Forms a complex with the RNAP catalytic core and with free principal sigma factors.</text>
</comment>
<comment type="caution">
    <text evidence="2">The sequence shown here is derived from an EMBL/GenBank/DDBJ whole genome shotgun (WGS) entry which is preliminary data.</text>
</comment>
<keyword evidence="1" id="KW-0805">Transcription regulation</keyword>
<gene>
    <name evidence="1" type="primary">rbpA</name>
    <name evidence="2" type="ORF">JOF53_003673</name>
</gene>
<protein>
    <recommendedName>
        <fullName evidence="1">RNA polymerase-binding protein RbpA</fullName>
    </recommendedName>
</protein>
<evidence type="ECO:0000256" key="1">
    <source>
        <dbReference type="HAMAP-Rule" id="MF_01483"/>
    </source>
</evidence>
<dbReference type="Pfam" id="PF13397">
    <property type="entry name" value="RbpA"/>
    <property type="match status" value="1"/>
</dbReference>
<dbReference type="RefSeq" id="WP_086784439.1">
    <property type="nucleotide sequence ID" value="NZ_JAGIOO010000001.1"/>
</dbReference>
<accession>A0ABS5AEP3</accession>
<evidence type="ECO:0000313" key="3">
    <source>
        <dbReference type="Proteomes" id="UP001519363"/>
    </source>
</evidence>
<proteinExistence type="inferred from homology"/>
<sequence length="133" mass="14741">MSRGTLRGYRWGHTTVEPDRYTGPVPRVTARFACTRGHEFAVHFAVEAELPASWSCRQHGVEGCARIDATASAEAKSKGKPPRTHLTMLYERRSVAELEVLLADTLAAIRRQGGVQPGCVQFGDKTYSFRYDG</sequence>
<dbReference type="EMBL" id="JAGIOO010000001">
    <property type="protein sequence ID" value="MBP2474801.1"/>
    <property type="molecule type" value="Genomic_DNA"/>
</dbReference>
<reference evidence="2 3" key="1">
    <citation type="submission" date="2021-03" db="EMBL/GenBank/DDBJ databases">
        <title>Sequencing the genomes of 1000 actinobacteria strains.</title>
        <authorList>
            <person name="Klenk H.-P."/>
        </authorList>
    </citation>
    <scope>NUCLEOTIDE SEQUENCE [LARGE SCALE GENOMIC DNA]</scope>
    <source>
        <strain evidence="2 3">DSM 44580</strain>
    </source>
</reference>
<organism evidence="2 3">
    <name type="scientific">Crossiella equi</name>
    <dbReference type="NCBI Taxonomy" id="130796"/>
    <lineage>
        <taxon>Bacteria</taxon>
        <taxon>Bacillati</taxon>
        <taxon>Actinomycetota</taxon>
        <taxon>Actinomycetes</taxon>
        <taxon>Pseudonocardiales</taxon>
        <taxon>Pseudonocardiaceae</taxon>
        <taxon>Crossiella</taxon>
    </lineage>
</organism>
<name>A0ABS5AEP3_9PSEU</name>
<evidence type="ECO:0000313" key="2">
    <source>
        <dbReference type="EMBL" id="MBP2474801.1"/>
    </source>
</evidence>
<dbReference type="HAMAP" id="MF_01483">
    <property type="entry name" value="RbpA"/>
    <property type="match status" value="1"/>
</dbReference>
<keyword evidence="3" id="KW-1185">Reference proteome</keyword>